<reference evidence="2" key="1">
    <citation type="submission" date="2023-01" db="EMBL/GenBank/DDBJ databases">
        <title>Colletotrichum chrysophilum M932 genome sequence.</title>
        <authorList>
            <person name="Baroncelli R."/>
        </authorList>
    </citation>
    <scope>NUCLEOTIDE SEQUENCE</scope>
    <source>
        <strain evidence="2">M932</strain>
    </source>
</reference>
<evidence type="ECO:0000313" key="3">
    <source>
        <dbReference type="Proteomes" id="UP001243330"/>
    </source>
</evidence>
<evidence type="ECO:0000256" key="1">
    <source>
        <dbReference type="SAM" id="MobiDB-lite"/>
    </source>
</evidence>
<comment type="caution">
    <text evidence="2">The sequence shown here is derived from an EMBL/GenBank/DDBJ whole genome shotgun (WGS) entry which is preliminary data.</text>
</comment>
<keyword evidence="3" id="KW-1185">Reference proteome</keyword>
<dbReference type="Proteomes" id="UP001243330">
    <property type="component" value="Unassembled WGS sequence"/>
</dbReference>
<feature type="region of interest" description="Disordered" evidence="1">
    <location>
        <begin position="266"/>
        <end position="316"/>
    </location>
</feature>
<sequence length="316" mass="34547">MRLQEVKELVFLSINKCNKDQINWTPAERSGWQAQLNGFHRASRRSHPLRRSHPPLPLTSVLFSNEAAGPPFAIPHPSASIGRQWLIGSVSPNDSCFCSNCSNCSKRRRRFPRPSIKNRFVSRDAGGVLAQEHAHTDGYSSTASGCKGRTPRTGRLRSLAVAHIVAAPALPRRVWHCHLVASGLALSNTHQINSLSKSVHLDRPRPASAARGKGGIVHCYLVPSHAFLHNYIASDATHTALNSSVSLSLSISCKGSIWYQYAKQAPSSMPDRPRAGMHNPRAVLKRKPQNPAGRDKEKRAKGPGLLYKSGGEPASH</sequence>
<dbReference type="AlphaFoldDB" id="A0AAD9ELC3"/>
<accession>A0AAD9ELC3</accession>
<protein>
    <submittedName>
        <fullName evidence="2">Uncharacterized protein</fullName>
    </submittedName>
</protein>
<organism evidence="2 3">
    <name type="scientific">Colletotrichum chrysophilum</name>
    <dbReference type="NCBI Taxonomy" id="1836956"/>
    <lineage>
        <taxon>Eukaryota</taxon>
        <taxon>Fungi</taxon>
        <taxon>Dikarya</taxon>
        <taxon>Ascomycota</taxon>
        <taxon>Pezizomycotina</taxon>
        <taxon>Sordariomycetes</taxon>
        <taxon>Hypocreomycetidae</taxon>
        <taxon>Glomerellales</taxon>
        <taxon>Glomerellaceae</taxon>
        <taxon>Colletotrichum</taxon>
        <taxon>Colletotrichum gloeosporioides species complex</taxon>
    </lineage>
</organism>
<name>A0AAD9ELC3_9PEZI</name>
<gene>
    <name evidence="2" type="ORF">CCHR01_04666</name>
</gene>
<dbReference type="EMBL" id="JAQOWY010000069">
    <property type="protein sequence ID" value="KAK1852705.1"/>
    <property type="molecule type" value="Genomic_DNA"/>
</dbReference>
<proteinExistence type="predicted"/>
<evidence type="ECO:0000313" key="2">
    <source>
        <dbReference type="EMBL" id="KAK1852705.1"/>
    </source>
</evidence>